<keyword evidence="2" id="KW-1185">Reference proteome</keyword>
<sequence length="139" mass="16310">MKLLNIMLAIFTFFVLLCQNAYGVNLIFTSELDDEESSLEGRELKLFKDRLNHCFITSTYYGETGKSLYVYNFKKGNKLSSGTYKEFRFKDGYISKDKRNIYILINKKELNINYAEVRNDFVNLIKKIPKSIIIKNCNN</sequence>
<evidence type="ECO:0000313" key="1">
    <source>
        <dbReference type="EMBL" id="WOS98772.1"/>
    </source>
</evidence>
<dbReference type="AlphaFoldDB" id="A0A9X7I4T8"/>
<dbReference type="Proteomes" id="UP000234781">
    <property type="component" value="Chromosome"/>
</dbReference>
<proteinExistence type="predicted"/>
<gene>
    <name evidence="1" type="ORF">CYJ98_003705</name>
</gene>
<dbReference type="EMBL" id="CP136962">
    <property type="protein sequence ID" value="WOS98772.1"/>
    <property type="molecule type" value="Genomic_DNA"/>
</dbReference>
<protein>
    <submittedName>
        <fullName evidence="1">Uncharacterized protein</fullName>
    </submittedName>
</protein>
<reference evidence="2" key="1">
    <citation type="submission" date="2017-12" db="EMBL/GenBank/DDBJ databases">
        <title>Phylogenetic diversity of female urinary microbiome.</title>
        <authorList>
            <person name="Thomas-White K."/>
            <person name="Wolfe A.J."/>
        </authorList>
    </citation>
    <scope>NUCLEOTIDE SEQUENCE [LARGE SCALE GENOMIC DNA]</scope>
    <source>
        <strain evidence="2">UMB0023</strain>
    </source>
</reference>
<organism evidence="1 2">
    <name type="scientific">Neisseria perflava</name>
    <dbReference type="NCBI Taxonomy" id="33053"/>
    <lineage>
        <taxon>Bacteria</taxon>
        <taxon>Pseudomonadati</taxon>
        <taxon>Pseudomonadota</taxon>
        <taxon>Betaproteobacteria</taxon>
        <taxon>Neisseriales</taxon>
        <taxon>Neisseriaceae</taxon>
        <taxon>Neisseria</taxon>
    </lineage>
</organism>
<evidence type="ECO:0000313" key="2">
    <source>
        <dbReference type="Proteomes" id="UP000234781"/>
    </source>
</evidence>
<name>A0A9X7I4T8_NEIPE</name>
<accession>A0A9X7I4T8</accession>
<dbReference type="RefSeq" id="WP_101756342.1">
    <property type="nucleotide sequence ID" value="NZ_CP136962.1"/>
</dbReference>